<proteinExistence type="predicted"/>
<protein>
    <submittedName>
        <fullName evidence="2">Putative secreted protein</fullName>
    </submittedName>
</protein>
<evidence type="ECO:0000256" key="1">
    <source>
        <dbReference type="SAM" id="SignalP"/>
    </source>
</evidence>
<evidence type="ECO:0000313" key="2">
    <source>
        <dbReference type="EMBL" id="MBW47111.1"/>
    </source>
</evidence>
<dbReference type="AlphaFoldDB" id="A0A2M4B212"/>
<dbReference type="EMBL" id="GGFK01013790">
    <property type="protein sequence ID" value="MBW47111.1"/>
    <property type="molecule type" value="Transcribed_RNA"/>
</dbReference>
<feature type="chain" id="PRO_5014792088" evidence="1">
    <location>
        <begin position="28"/>
        <end position="99"/>
    </location>
</feature>
<feature type="signal peptide" evidence="1">
    <location>
        <begin position="1"/>
        <end position="27"/>
    </location>
</feature>
<accession>A0A2M4B212</accession>
<organism evidence="2">
    <name type="scientific">Anopheles triannulatus</name>
    <dbReference type="NCBI Taxonomy" id="58253"/>
    <lineage>
        <taxon>Eukaryota</taxon>
        <taxon>Metazoa</taxon>
        <taxon>Ecdysozoa</taxon>
        <taxon>Arthropoda</taxon>
        <taxon>Hexapoda</taxon>
        <taxon>Insecta</taxon>
        <taxon>Pterygota</taxon>
        <taxon>Neoptera</taxon>
        <taxon>Endopterygota</taxon>
        <taxon>Diptera</taxon>
        <taxon>Nematocera</taxon>
        <taxon>Culicoidea</taxon>
        <taxon>Culicidae</taxon>
        <taxon>Anophelinae</taxon>
        <taxon>Anopheles</taxon>
    </lineage>
</organism>
<reference evidence="2" key="1">
    <citation type="submission" date="2018-01" db="EMBL/GenBank/DDBJ databases">
        <title>An insight into the sialome of Amazonian anophelines.</title>
        <authorList>
            <person name="Ribeiro J.M."/>
            <person name="Scarpassa V."/>
            <person name="Calvo E."/>
        </authorList>
    </citation>
    <scope>NUCLEOTIDE SEQUENCE</scope>
    <source>
        <tissue evidence="2">Salivary glands</tissue>
    </source>
</reference>
<keyword evidence="1" id="KW-0732">Signal</keyword>
<sequence length="99" mass="11177">MLLFCLARAQCSVLIFAFVLRRRPGSASISPTSRRRSVRVLLKSDAIRTRKTIESNIPVWDHPGGGAPSVFAAIDRPLEWILESQRNEVHQQPPRCQRG</sequence>
<name>A0A2M4B212_9DIPT</name>